<sequence length="342" mass="39209">MNLVYTVLMAQIHYRKSSERTIRRVKKGKGFGFINRKGKSVSKATLNRIQKLVIPPAWRDVRISPDPGDYIQAVGVDSRGRKQYIYHPEWVRRSQEHKFDQMITFGERLPTLRATVFGHMREHKLSQDRVIATVIWLLEHTFIRIGNKEYAQENQSYGLTTLREKHVEVAGNTVKFNYRGKSGVSHELDVTHPRVAKTIKACLDLPGYELFQYLGEDGERRIIDSVDVNRYLRAHTGADLSAKDFRTWGGSVLAGDSLYQKGNAETESQIKNNIAEVVAIVSDHLGNTKRICRTYYIHPAVISSYEKEILVPHFARVYGRKSSKKLSLSPEEYATWSLIKDS</sequence>
<dbReference type="SUPFAM" id="SSF56349">
    <property type="entry name" value="DNA breaking-rejoining enzymes"/>
    <property type="match status" value="1"/>
</dbReference>
<dbReference type="GO" id="GO:0003917">
    <property type="term" value="F:DNA topoisomerase type I (single strand cut, ATP-independent) activity"/>
    <property type="evidence" value="ECO:0007669"/>
    <property type="project" value="UniProtKB-EC"/>
</dbReference>
<reference evidence="9 10" key="1">
    <citation type="journal article" date="2015" name="Nature">
        <title>rRNA introns, odd ribosomes, and small enigmatic genomes across a large radiation of phyla.</title>
        <authorList>
            <person name="Brown C.T."/>
            <person name="Hug L.A."/>
            <person name="Thomas B.C."/>
            <person name="Sharon I."/>
            <person name="Castelle C.J."/>
            <person name="Singh A."/>
            <person name="Wilkins M.J."/>
            <person name="Williams K.H."/>
            <person name="Banfield J.F."/>
        </authorList>
    </citation>
    <scope>NUCLEOTIDE SEQUENCE [LARGE SCALE GENOMIC DNA]</scope>
</reference>
<dbReference type="InterPro" id="IPR014711">
    <property type="entry name" value="TopoI_cat_a-hlx-sub_euk"/>
</dbReference>
<dbReference type="InterPro" id="IPR035447">
    <property type="entry name" value="DNA_topo_I_N_sf"/>
</dbReference>
<dbReference type="Pfam" id="PF01028">
    <property type="entry name" value="Topoisom_I"/>
    <property type="match status" value="1"/>
</dbReference>
<name>A0A0G1GJI3_9BACT</name>
<feature type="domain" description="DNA topoisomerase I catalytic core eukaryotic-type" evidence="7">
    <location>
        <begin position="93"/>
        <end position="309"/>
    </location>
</feature>
<feature type="domain" description="DNA topoisomerase IB N-terminal" evidence="8">
    <location>
        <begin position="30"/>
        <end position="77"/>
    </location>
</feature>
<comment type="caution">
    <text evidence="9">The sequence shown here is derived from an EMBL/GenBank/DDBJ whole genome shotgun (WGS) entry which is preliminary data.</text>
</comment>
<dbReference type="AlphaFoldDB" id="A0A0G1GJI3"/>
<dbReference type="PROSITE" id="PS52038">
    <property type="entry name" value="TOPO_IB_2"/>
    <property type="match status" value="1"/>
</dbReference>
<evidence type="ECO:0000256" key="4">
    <source>
        <dbReference type="ARBA" id="ARBA00023029"/>
    </source>
</evidence>
<evidence type="ECO:0000256" key="3">
    <source>
        <dbReference type="ARBA" id="ARBA00012891"/>
    </source>
</evidence>
<evidence type="ECO:0000256" key="1">
    <source>
        <dbReference type="ARBA" id="ARBA00000213"/>
    </source>
</evidence>
<dbReference type="InterPro" id="IPR011010">
    <property type="entry name" value="DNA_brk_join_enz"/>
</dbReference>
<dbReference type="Pfam" id="PF21338">
    <property type="entry name" value="Top1B_N_bact"/>
    <property type="match status" value="1"/>
</dbReference>
<comment type="similarity">
    <text evidence="2">Belongs to the type IB topoisomerase family.</text>
</comment>
<dbReference type="EC" id="5.6.2.1" evidence="3"/>
<evidence type="ECO:0000256" key="6">
    <source>
        <dbReference type="ARBA" id="ARBA00023235"/>
    </source>
</evidence>
<dbReference type="InterPro" id="IPR013500">
    <property type="entry name" value="TopoI_cat_euk"/>
</dbReference>
<dbReference type="Gene3D" id="3.90.15.10">
    <property type="entry name" value="Topoisomerase I, Chain A, domain 3"/>
    <property type="match status" value="1"/>
</dbReference>
<evidence type="ECO:0000259" key="7">
    <source>
        <dbReference type="Pfam" id="PF01028"/>
    </source>
</evidence>
<dbReference type="EMBL" id="LCFQ01000001">
    <property type="protein sequence ID" value="KKS98938.1"/>
    <property type="molecule type" value="Genomic_DNA"/>
</dbReference>
<dbReference type="SUPFAM" id="SSF55869">
    <property type="entry name" value="DNA topoisomerase I domain"/>
    <property type="match status" value="1"/>
</dbReference>
<dbReference type="Gene3D" id="3.30.66.10">
    <property type="entry name" value="DNA topoisomerase I domain"/>
    <property type="match status" value="1"/>
</dbReference>
<evidence type="ECO:0000256" key="2">
    <source>
        <dbReference type="ARBA" id="ARBA00006645"/>
    </source>
</evidence>
<keyword evidence="6 9" id="KW-0413">Isomerase</keyword>
<dbReference type="InterPro" id="IPR001631">
    <property type="entry name" value="TopoI"/>
</dbReference>
<comment type="catalytic activity">
    <reaction evidence="1">
        <text>ATP-independent breakage of single-stranded DNA, followed by passage and rejoining.</text>
        <dbReference type="EC" id="5.6.2.1"/>
    </reaction>
</comment>
<gene>
    <name evidence="9" type="ORF">UV74_C0001G0048</name>
</gene>
<keyword evidence="4" id="KW-0799">Topoisomerase</keyword>
<accession>A0A0G1GJI3</accession>
<evidence type="ECO:0000259" key="8">
    <source>
        <dbReference type="Pfam" id="PF21338"/>
    </source>
</evidence>
<organism evidence="9 10">
    <name type="scientific">Candidatus Woesebacteria bacterium GW2011_GWB1_43_14</name>
    <dbReference type="NCBI Taxonomy" id="1618578"/>
    <lineage>
        <taxon>Bacteria</taxon>
        <taxon>Candidatus Woeseibacteriota</taxon>
    </lineage>
</organism>
<dbReference type="GO" id="GO:0003677">
    <property type="term" value="F:DNA binding"/>
    <property type="evidence" value="ECO:0007669"/>
    <property type="project" value="UniProtKB-KW"/>
</dbReference>
<keyword evidence="5" id="KW-0238">DNA-binding</keyword>
<dbReference type="InterPro" id="IPR049331">
    <property type="entry name" value="Top1B_N_bact"/>
</dbReference>
<evidence type="ECO:0000256" key="5">
    <source>
        <dbReference type="ARBA" id="ARBA00023125"/>
    </source>
</evidence>
<proteinExistence type="inferred from homology"/>
<dbReference type="Gene3D" id="1.10.132.120">
    <property type="match status" value="1"/>
</dbReference>
<dbReference type="Proteomes" id="UP000034090">
    <property type="component" value="Unassembled WGS sequence"/>
</dbReference>
<protein>
    <recommendedName>
        <fullName evidence="3">DNA topoisomerase</fullName>
        <ecNumber evidence="3">5.6.2.1</ecNumber>
    </recommendedName>
</protein>
<dbReference type="GO" id="GO:0006265">
    <property type="term" value="P:DNA topological change"/>
    <property type="evidence" value="ECO:0007669"/>
    <property type="project" value="InterPro"/>
</dbReference>
<evidence type="ECO:0000313" key="9">
    <source>
        <dbReference type="EMBL" id="KKS98938.1"/>
    </source>
</evidence>
<dbReference type="STRING" id="1618578.UV74_C0001G0048"/>
<evidence type="ECO:0000313" key="10">
    <source>
        <dbReference type="Proteomes" id="UP000034090"/>
    </source>
</evidence>
<dbReference type="PRINTS" id="PR00416">
    <property type="entry name" value="EUTPISMRASEI"/>
</dbReference>